<evidence type="ECO:0000313" key="3">
    <source>
        <dbReference type="EMBL" id="SMF41670.1"/>
    </source>
</evidence>
<proteinExistence type="predicted"/>
<evidence type="ECO:0000259" key="2">
    <source>
        <dbReference type="PROSITE" id="PS50926"/>
    </source>
</evidence>
<dbReference type="InterPro" id="IPR005840">
    <property type="entry name" value="Ribosomal_uS12_MeSTrfase_RimO"/>
</dbReference>
<dbReference type="GO" id="GO:0035599">
    <property type="term" value="F:aspartic acid methylthiotransferase activity"/>
    <property type="evidence" value="ECO:0007669"/>
    <property type="project" value="TreeGrafter"/>
</dbReference>
<gene>
    <name evidence="3" type="ORF">SAMN02745746_03107</name>
</gene>
<evidence type="ECO:0000256" key="1">
    <source>
        <dbReference type="ARBA" id="ARBA00022679"/>
    </source>
</evidence>
<keyword evidence="1" id="KW-0808">Transferase</keyword>
<keyword evidence="4" id="KW-1185">Reference proteome</keyword>
<dbReference type="RefSeq" id="WP_234986006.1">
    <property type="nucleotide sequence ID" value="NZ_FXAG01000019.1"/>
</dbReference>
<evidence type="ECO:0000313" key="4">
    <source>
        <dbReference type="Proteomes" id="UP000192920"/>
    </source>
</evidence>
<organism evidence="3 4">
    <name type="scientific">Pseudogulbenkiania subflava DSM 22618</name>
    <dbReference type="NCBI Taxonomy" id="1123014"/>
    <lineage>
        <taxon>Bacteria</taxon>
        <taxon>Pseudomonadati</taxon>
        <taxon>Pseudomonadota</taxon>
        <taxon>Betaproteobacteria</taxon>
        <taxon>Neisseriales</taxon>
        <taxon>Chromobacteriaceae</taxon>
        <taxon>Pseudogulbenkiania</taxon>
    </lineage>
</organism>
<accession>A0A1Y6C297</accession>
<dbReference type="EMBL" id="FXAG01000019">
    <property type="protein sequence ID" value="SMF41670.1"/>
    <property type="molecule type" value="Genomic_DNA"/>
</dbReference>
<dbReference type="PROSITE" id="PS50926">
    <property type="entry name" value="TRAM"/>
    <property type="match status" value="1"/>
</dbReference>
<dbReference type="InterPro" id="IPR012340">
    <property type="entry name" value="NA-bd_OB-fold"/>
</dbReference>
<dbReference type="Pfam" id="PF18693">
    <property type="entry name" value="TRAM_2"/>
    <property type="match status" value="1"/>
</dbReference>
<dbReference type="AlphaFoldDB" id="A0A1Y6C297"/>
<dbReference type="GO" id="GO:0051539">
    <property type="term" value="F:4 iron, 4 sulfur cluster binding"/>
    <property type="evidence" value="ECO:0007669"/>
    <property type="project" value="InterPro"/>
</dbReference>
<sequence length="78" mass="8564">MEVPAEISAVRLARRVGKRMTVLVDEIDEQGAVCRSYADAPEIDGMVFVADAEGLQVGDFVEVEITASDEHDLWGERV</sequence>
<dbReference type="FunFam" id="2.40.50.140:FF:000060">
    <property type="entry name" value="Ribosomal protein S12 methylthiotransferase RimO"/>
    <property type="match status" value="1"/>
</dbReference>
<feature type="domain" description="TRAM" evidence="2">
    <location>
        <begin position="13"/>
        <end position="78"/>
    </location>
</feature>
<dbReference type="InterPro" id="IPR002792">
    <property type="entry name" value="TRAM_dom"/>
</dbReference>
<dbReference type="PANTHER" id="PTHR43837">
    <property type="entry name" value="RIBOSOMAL PROTEIN S12 METHYLTHIOTRANSFERASE RIMO"/>
    <property type="match status" value="1"/>
</dbReference>
<dbReference type="Proteomes" id="UP000192920">
    <property type="component" value="Unassembled WGS sequence"/>
</dbReference>
<reference evidence="4" key="1">
    <citation type="submission" date="2017-04" db="EMBL/GenBank/DDBJ databases">
        <authorList>
            <person name="Varghese N."/>
            <person name="Submissions S."/>
        </authorList>
    </citation>
    <scope>NUCLEOTIDE SEQUENCE [LARGE SCALE GENOMIC DNA]</scope>
    <source>
        <strain evidence="4">DSM 22618</strain>
    </source>
</reference>
<dbReference type="Gene3D" id="2.40.50.140">
    <property type="entry name" value="Nucleic acid-binding proteins"/>
    <property type="match status" value="1"/>
</dbReference>
<protein>
    <submittedName>
        <fullName evidence="3">TRAM domain-containing protein</fullName>
    </submittedName>
</protein>
<name>A0A1Y6C297_9NEIS</name>
<dbReference type="GO" id="GO:0005829">
    <property type="term" value="C:cytosol"/>
    <property type="evidence" value="ECO:0007669"/>
    <property type="project" value="TreeGrafter"/>
</dbReference>
<dbReference type="STRING" id="1123014.SAMN02745746_03107"/>
<dbReference type="PANTHER" id="PTHR43837:SF1">
    <property type="entry name" value="RIBOSOMAL PROTEIN US12 METHYLTHIOTRANSFERASE RIMO"/>
    <property type="match status" value="1"/>
</dbReference>